<gene>
    <name evidence="1" type="ORF">TNCT_66851</name>
</gene>
<reference evidence="1" key="1">
    <citation type="submission" date="2020-07" db="EMBL/GenBank/DDBJ databases">
        <title>Multicomponent nature underlies the extraordinary mechanical properties of spider dragline silk.</title>
        <authorList>
            <person name="Kono N."/>
            <person name="Nakamura H."/>
            <person name="Mori M."/>
            <person name="Yoshida Y."/>
            <person name="Ohtoshi R."/>
            <person name="Malay A.D."/>
            <person name="Moran D.A.P."/>
            <person name="Tomita M."/>
            <person name="Numata K."/>
            <person name="Arakawa K."/>
        </authorList>
    </citation>
    <scope>NUCLEOTIDE SEQUENCE</scope>
</reference>
<dbReference type="AlphaFoldDB" id="A0A8X6JAH9"/>
<evidence type="ECO:0000313" key="2">
    <source>
        <dbReference type="Proteomes" id="UP000887116"/>
    </source>
</evidence>
<evidence type="ECO:0000313" key="1">
    <source>
        <dbReference type="EMBL" id="GFQ98970.1"/>
    </source>
</evidence>
<protein>
    <submittedName>
        <fullName evidence="1">Uncharacterized protein</fullName>
    </submittedName>
</protein>
<accession>A0A8X6JAH9</accession>
<proteinExistence type="predicted"/>
<keyword evidence="2" id="KW-1185">Reference proteome</keyword>
<sequence length="166" mass="18465">MPSGKCEVFIIAIVIVYCVCLQGTGTNALKENKFVKSDLAILENELLQNYEPESGTDEEDDTVSVNSTESNVLQQAECRCKNGRCVKDGIQEVCECFPEFAKINATDCKSFEMQESHSNHLVSASDYRMDASKFPNQAPGVYIDECGLMLCSIRTTPGHTHLRELR</sequence>
<dbReference type="EMBL" id="BMAO01005084">
    <property type="protein sequence ID" value="GFQ98970.1"/>
    <property type="molecule type" value="Genomic_DNA"/>
</dbReference>
<dbReference type="OrthoDB" id="10490937at2759"/>
<name>A0A8X6JAH9_TRICU</name>
<dbReference type="Proteomes" id="UP000887116">
    <property type="component" value="Unassembled WGS sequence"/>
</dbReference>
<comment type="caution">
    <text evidence="1">The sequence shown here is derived from an EMBL/GenBank/DDBJ whole genome shotgun (WGS) entry which is preliminary data.</text>
</comment>
<organism evidence="1 2">
    <name type="scientific">Trichonephila clavata</name>
    <name type="common">Joro spider</name>
    <name type="synonym">Nephila clavata</name>
    <dbReference type="NCBI Taxonomy" id="2740835"/>
    <lineage>
        <taxon>Eukaryota</taxon>
        <taxon>Metazoa</taxon>
        <taxon>Ecdysozoa</taxon>
        <taxon>Arthropoda</taxon>
        <taxon>Chelicerata</taxon>
        <taxon>Arachnida</taxon>
        <taxon>Araneae</taxon>
        <taxon>Araneomorphae</taxon>
        <taxon>Entelegynae</taxon>
        <taxon>Araneoidea</taxon>
        <taxon>Nephilidae</taxon>
        <taxon>Trichonephila</taxon>
    </lineage>
</organism>